<dbReference type="EMBL" id="DRLI01000012">
    <property type="protein sequence ID" value="HHM01420.1"/>
    <property type="molecule type" value="Genomic_DNA"/>
</dbReference>
<dbReference type="NCBIfam" id="TIGR04183">
    <property type="entry name" value="Por_Secre_tail"/>
    <property type="match status" value="1"/>
</dbReference>
<evidence type="ECO:0000313" key="3">
    <source>
        <dbReference type="EMBL" id="HHM01420.1"/>
    </source>
</evidence>
<sequence length="394" mass="44815">MINWFFRMSLSLYLSFPLFLFAQIDRAITTTDTLHYLNIPDRPVNALTGMELAGKITGLDITDREEVVVSEILSGNVPSFARKLKPVRISQVIKGKPYELVYYALCDYLALGSDSDYLYIPLTPSTAQYIADKLQTSLPTKKMVDDIYRSALNRLHPQPIPPSDKMTTVPVFMQHTDSIKLQIAQKGFNRLSDNIFGGNKKDIIISNKIYSPDRNYERVVIYGWHLSENNPIQPVYNGHGASYADYSHGVRLVSRRAFLNSDSIRIDSLLQDSDLSALLSDEGVIDKPRYPDSKFLTYIKHPAKSIRHAFILQQNYPNPFNPSTIIRYQLPRRTRVKLNIYNLLGQKIVTLVSGIQSAGLHQIEWQAPSLAGGIYIYRLNTGSARQSRRMLLLR</sequence>
<feature type="domain" description="Secretion system C-terminal sorting" evidence="2">
    <location>
        <begin position="316"/>
        <end position="389"/>
    </location>
</feature>
<comment type="caution">
    <text evidence="3">The sequence shown here is derived from an EMBL/GenBank/DDBJ whole genome shotgun (WGS) entry which is preliminary data.</text>
</comment>
<accession>A0A7V5VE54</accession>
<protein>
    <submittedName>
        <fullName evidence="3">T9SS type A sorting domain-containing protein</fullName>
    </submittedName>
</protein>
<organism evidence="3">
    <name type="scientific">Caldithrix abyssi</name>
    <dbReference type="NCBI Taxonomy" id="187145"/>
    <lineage>
        <taxon>Bacteria</taxon>
        <taxon>Pseudomonadati</taxon>
        <taxon>Calditrichota</taxon>
        <taxon>Calditrichia</taxon>
        <taxon>Calditrichales</taxon>
        <taxon>Calditrichaceae</taxon>
        <taxon>Caldithrix</taxon>
    </lineage>
</organism>
<evidence type="ECO:0000259" key="2">
    <source>
        <dbReference type="Pfam" id="PF18962"/>
    </source>
</evidence>
<name>A0A7V5VE54_CALAY</name>
<evidence type="ECO:0000256" key="1">
    <source>
        <dbReference type="SAM" id="SignalP"/>
    </source>
</evidence>
<gene>
    <name evidence="3" type="ORF">ENJ15_00285</name>
</gene>
<dbReference type="Proteomes" id="UP000885771">
    <property type="component" value="Unassembled WGS sequence"/>
</dbReference>
<feature type="chain" id="PRO_5031036237" evidence="1">
    <location>
        <begin position="23"/>
        <end position="394"/>
    </location>
</feature>
<reference evidence="3" key="1">
    <citation type="journal article" date="2020" name="mSystems">
        <title>Genome- and Community-Level Interaction Insights into Carbon Utilization and Element Cycling Functions of Hydrothermarchaeota in Hydrothermal Sediment.</title>
        <authorList>
            <person name="Zhou Z."/>
            <person name="Liu Y."/>
            <person name="Xu W."/>
            <person name="Pan J."/>
            <person name="Luo Z.H."/>
            <person name="Li M."/>
        </authorList>
    </citation>
    <scope>NUCLEOTIDE SEQUENCE [LARGE SCALE GENOMIC DNA]</scope>
    <source>
        <strain evidence="3">HyVt-460</strain>
    </source>
</reference>
<proteinExistence type="predicted"/>
<keyword evidence="1" id="KW-0732">Signal</keyword>
<dbReference type="Pfam" id="PF18962">
    <property type="entry name" value="Por_Secre_tail"/>
    <property type="match status" value="1"/>
</dbReference>
<dbReference type="InterPro" id="IPR026444">
    <property type="entry name" value="Secre_tail"/>
</dbReference>
<dbReference type="AlphaFoldDB" id="A0A7V5VE54"/>
<dbReference type="Gene3D" id="2.60.40.4070">
    <property type="match status" value="1"/>
</dbReference>
<feature type="signal peptide" evidence="1">
    <location>
        <begin position="1"/>
        <end position="22"/>
    </location>
</feature>